<dbReference type="AlphaFoldDB" id="A0A9X0HZM9"/>
<comment type="caution">
    <text evidence="3">The sequence shown here is derived from an EMBL/GenBank/DDBJ whole genome shotgun (WGS) entry which is preliminary data.</text>
</comment>
<dbReference type="Proteomes" id="UP000053246">
    <property type="component" value="Unassembled WGS sequence"/>
</dbReference>
<evidence type="ECO:0000256" key="2">
    <source>
        <dbReference type="SAM" id="Phobius"/>
    </source>
</evidence>
<feature type="region of interest" description="Disordered" evidence="1">
    <location>
        <begin position="63"/>
        <end position="118"/>
    </location>
</feature>
<dbReference type="RefSeq" id="WP_013733228.1">
    <property type="nucleotide sequence ID" value="NZ_LMWI01000002.1"/>
</dbReference>
<evidence type="ECO:0000313" key="4">
    <source>
        <dbReference type="Proteomes" id="UP000053246"/>
    </source>
</evidence>
<keyword evidence="4" id="KW-1185">Reference proteome</keyword>
<accession>A0A9X0HZM9</accession>
<feature type="compositionally biased region" description="Pro residues" evidence="1">
    <location>
        <begin position="68"/>
        <end position="111"/>
    </location>
</feature>
<evidence type="ECO:0008006" key="5">
    <source>
        <dbReference type="Google" id="ProtNLM"/>
    </source>
</evidence>
<name>A0A9X0HZM9_9ACTN</name>
<keyword evidence="2" id="KW-1133">Transmembrane helix</keyword>
<proteinExistence type="predicted"/>
<protein>
    <recommendedName>
        <fullName evidence="5">Alanine and proline-rich secreted protein Apa</fullName>
    </recommendedName>
</protein>
<evidence type="ECO:0000256" key="1">
    <source>
        <dbReference type="SAM" id="MobiDB-lite"/>
    </source>
</evidence>
<reference evidence="3 4" key="1">
    <citation type="submission" date="2015-10" db="EMBL/GenBank/DDBJ databases">
        <authorList>
            <person name="Ju K.-S."/>
            <person name="Doroghazi J.R."/>
            <person name="Metcalf W.W."/>
        </authorList>
    </citation>
    <scope>NUCLEOTIDE SEQUENCE [LARGE SCALE GENOMIC DNA]</scope>
    <source>
        <strain evidence="3 4">NRRL B-24793</strain>
    </source>
</reference>
<feature type="transmembrane region" description="Helical" evidence="2">
    <location>
        <begin position="39"/>
        <end position="62"/>
    </location>
</feature>
<dbReference type="EMBL" id="LMWI01000002">
    <property type="protein sequence ID" value="KUJ44077.1"/>
    <property type="molecule type" value="Genomic_DNA"/>
</dbReference>
<dbReference type="OMA" id="IGAPFAY"/>
<keyword evidence="2" id="KW-0472">Membrane</keyword>
<evidence type="ECO:0000313" key="3">
    <source>
        <dbReference type="EMBL" id="KUJ44077.1"/>
    </source>
</evidence>
<organism evidence="3 4">
    <name type="scientific">Micromonospora maris</name>
    <dbReference type="NCBI Taxonomy" id="1003110"/>
    <lineage>
        <taxon>Bacteria</taxon>
        <taxon>Bacillati</taxon>
        <taxon>Actinomycetota</taxon>
        <taxon>Actinomycetes</taxon>
        <taxon>Micromonosporales</taxon>
        <taxon>Micromonosporaceae</taxon>
        <taxon>Micromonospora</taxon>
    </lineage>
</organism>
<sequence length="118" mass="12115">MNTPIDDLIRSTLTDLAEEAVPMNLTDSAVARARRRRTLTVSVGVAGVVAALMVGTPLALAVSRDAPPSAPADQPPMDFPSPVPISPDPSPPLDHPSPVPISPDPSPPLDPKGPGTGF</sequence>
<keyword evidence="2" id="KW-0812">Transmembrane</keyword>
<gene>
    <name evidence="3" type="ORF">ADL17_12605</name>
</gene>